<dbReference type="HAMAP" id="MF_02213">
    <property type="entry name" value="Lipid_II_synth_GatD"/>
    <property type="match status" value="1"/>
</dbReference>
<keyword evidence="2" id="KW-0378">Hydrolase</keyword>
<dbReference type="InterPro" id="IPR011698">
    <property type="entry name" value="GATase_3"/>
</dbReference>
<dbReference type="GO" id="GO:0004359">
    <property type="term" value="F:glutaminase activity"/>
    <property type="evidence" value="ECO:0007669"/>
    <property type="project" value="UniProtKB-UniRule"/>
</dbReference>
<sequence length="233" mass="23837">MSAILQLFPELTNVNGDAENALVLARRAQWVGIDAEPVPVPAGGGLPTESPVAVVLGSGVDSALEQTRDALLGIREALDEWIAAGIPILAVGTGFELLTASIELEGRVLDGLAVLPGRATPLETRAAGEVVVASTWGELIGYENHARGYRSEGAATLGAVQTGVGNGDGTEGVVSGSVFGTHLHGPILARNPSFAIAILTAAFGDDGDLYAKTRADGVAEAIRVAALRRARTV</sequence>
<dbReference type="PROSITE" id="PS51274">
    <property type="entry name" value="GATASE_COBBQ"/>
    <property type="match status" value="1"/>
</dbReference>
<dbReference type="SUPFAM" id="SSF52317">
    <property type="entry name" value="Class I glutamine amidotransferase-like"/>
    <property type="match status" value="1"/>
</dbReference>
<dbReference type="GO" id="GO:0140282">
    <property type="term" value="F:carbon-nitrogen ligase activity on lipid II"/>
    <property type="evidence" value="ECO:0007669"/>
    <property type="project" value="UniProtKB-UniRule"/>
</dbReference>
<accession>A0A2V1HVA8</accession>
<dbReference type="Gene3D" id="3.40.50.880">
    <property type="match status" value="1"/>
</dbReference>
<dbReference type="InterPro" id="IPR043702">
    <property type="entry name" value="Lipid_II_synth_GatD"/>
</dbReference>
<comment type="catalytic activity">
    <reaction evidence="2">
        <text>beta-D-GlcNAc-(1-&gt;4)-Mur2Ac(oyl-L-Ala-gamma-D-Glu-L-Lys-D-Ala-D-Ala)-di-trans,octa-cis-undecaprenyl diphosphate + L-glutamine + ATP + H2O = beta-D-GlcNAc-(1-&gt;4)-Mur2Ac(oyl-L-Ala-D-isoglutaminyl-L-Lys-D-Ala-D-Ala)-di-trans,octa-cis-undecaprenyl diphosphate + L-glutamate + ADP + phosphate + H(+)</text>
        <dbReference type="Rhea" id="RHEA:57928"/>
        <dbReference type="ChEBI" id="CHEBI:15377"/>
        <dbReference type="ChEBI" id="CHEBI:15378"/>
        <dbReference type="ChEBI" id="CHEBI:29985"/>
        <dbReference type="ChEBI" id="CHEBI:30616"/>
        <dbReference type="ChEBI" id="CHEBI:43474"/>
        <dbReference type="ChEBI" id="CHEBI:58359"/>
        <dbReference type="ChEBI" id="CHEBI:60033"/>
        <dbReference type="ChEBI" id="CHEBI:62233"/>
        <dbReference type="ChEBI" id="CHEBI:456216"/>
        <dbReference type="EC" id="6.3.5.13"/>
    </reaction>
</comment>
<comment type="caution">
    <text evidence="2">Lacks conserved residue(s) required for the propagation of feature annotation.</text>
</comment>
<keyword evidence="2" id="KW-0436">Ligase</keyword>
<evidence type="ECO:0000313" key="4">
    <source>
        <dbReference type="EMBL" id="PVZ94267.1"/>
    </source>
</evidence>
<comment type="subunit">
    <text evidence="2">Forms a heterodimer with MurT.</text>
</comment>
<feature type="binding site" evidence="2">
    <location>
        <position position="125"/>
    </location>
    <ligand>
        <name>substrate</name>
    </ligand>
</feature>
<organism evidence="4 5">
    <name type="scientific">Amnibacterium flavum</name>
    <dbReference type="NCBI Taxonomy" id="2173173"/>
    <lineage>
        <taxon>Bacteria</taxon>
        <taxon>Bacillati</taxon>
        <taxon>Actinomycetota</taxon>
        <taxon>Actinomycetes</taxon>
        <taxon>Micrococcales</taxon>
        <taxon>Microbacteriaceae</taxon>
        <taxon>Amnibacterium</taxon>
    </lineage>
</organism>
<protein>
    <recommendedName>
        <fullName evidence="2">Lipid II isoglutaminyl synthase (glutamine-hydrolyzing) subunit GatD</fullName>
        <ecNumber evidence="2">6.3.5.13</ecNumber>
    </recommendedName>
    <alternativeName>
        <fullName evidence="2">Lipid II isoglutaminyl synthase glutaminase subunit</fullName>
        <ecNumber evidence="2">3.5.1.2</ecNumber>
    </alternativeName>
</protein>
<comment type="pathway">
    <text evidence="2">Cell wall biogenesis; peptidoglycan biosynthesis.</text>
</comment>
<keyword evidence="2" id="KW-0133">Cell shape</keyword>
<dbReference type="EC" id="6.3.5.13" evidence="2"/>
<dbReference type="AlphaFoldDB" id="A0A2V1HVA8"/>
<comment type="similarity">
    <text evidence="2">Belongs to the CobB/CobQ family. GatD subfamily.</text>
</comment>
<proteinExistence type="inferred from homology"/>
<dbReference type="RefSeq" id="WP_116756778.1">
    <property type="nucleotide sequence ID" value="NZ_JBHUEX010000001.1"/>
</dbReference>
<name>A0A2V1HVA8_9MICO</name>
<keyword evidence="2" id="KW-0573">Peptidoglycan synthesis</keyword>
<comment type="caution">
    <text evidence="4">The sequence shown here is derived from an EMBL/GenBank/DDBJ whole genome shotgun (WGS) entry which is preliminary data.</text>
</comment>
<comment type="function">
    <text evidence="2">The lipid II isoglutaminyl synthase complex catalyzes the formation of alpha-D-isoglutamine in the cell wall lipid II stem peptide. The GatD subunit catalyzes the hydrolysis of glutamine to glutamate and ammonia. The resulting ammonia molecule is channeled to the active site of MurT.</text>
</comment>
<evidence type="ECO:0000256" key="1">
    <source>
        <dbReference type="ARBA" id="ARBA00022962"/>
    </source>
</evidence>
<reference evidence="4 5" key="1">
    <citation type="submission" date="2018-05" db="EMBL/GenBank/DDBJ databases">
        <title>Amnibacterium sp. M8JJ-5, whole genome shotgun sequence.</title>
        <authorList>
            <person name="Tuo L."/>
        </authorList>
    </citation>
    <scope>NUCLEOTIDE SEQUENCE [LARGE SCALE GENOMIC DNA]</scope>
    <source>
        <strain evidence="4 5">M8JJ-5</strain>
    </source>
</reference>
<dbReference type="Pfam" id="PF07685">
    <property type="entry name" value="GATase_3"/>
    <property type="match status" value="1"/>
</dbReference>
<comment type="catalytic activity">
    <reaction evidence="2">
        <text>L-glutamine + H2O = L-glutamate + NH4(+)</text>
        <dbReference type="Rhea" id="RHEA:15889"/>
        <dbReference type="ChEBI" id="CHEBI:15377"/>
        <dbReference type="ChEBI" id="CHEBI:28938"/>
        <dbReference type="ChEBI" id="CHEBI:29985"/>
        <dbReference type="ChEBI" id="CHEBI:58359"/>
        <dbReference type="EC" id="3.5.1.2"/>
    </reaction>
</comment>
<dbReference type="EC" id="3.5.1.2" evidence="2"/>
<gene>
    <name evidence="2" type="primary">gatD</name>
    <name evidence="4" type="ORF">DDQ50_11025</name>
</gene>
<dbReference type="GO" id="GO:0009252">
    <property type="term" value="P:peptidoglycan biosynthetic process"/>
    <property type="evidence" value="ECO:0007669"/>
    <property type="project" value="UniProtKB-UniRule"/>
</dbReference>
<dbReference type="GO" id="GO:0008360">
    <property type="term" value="P:regulation of cell shape"/>
    <property type="evidence" value="ECO:0007669"/>
    <property type="project" value="UniProtKB-KW"/>
</dbReference>
<feature type="active site" evidence="2">
    <location>
        <position position="184"/>
    </location>
</feature>
<feature type="domain" description="CobB/CobQ-like glutamine amidotransferase" evidence="3">
    <location>
        <begin position="49"/>
        <end position="191"/>
    </location>
</feature>
<dbReference type="EMBL" id="QEOP01000002">
    <property type="protein sequence ID" value="PVZ94267.1"/>
    <property type="molecule type" value="Genomic_DNA"/>
</dbReference>
<dbReference type="Proteomes" id="UP000244893">
    <property type="component" value="Unassembled WGS sequence"/>
</dbReference>
<dbReference type="InterPro" id="IPR029062">
    <property type="entry name" value="Class_I_gatase-like"/>
</dbReference>
<dbReference type="OrthoDB" id="9782045at2"/>
<keyword evidence="5" id="KW-1185">Reference proteome</keyword>
<dbReference type="GO" id="GO:0071555">
    <property type="term" value="P:cell wall organization"/>
    <property type="evidence" value="ECO:0007669"/>
    <property type="project" value="UniProtKB-KW"/>
</dbReference>
<keyword evidence="2" id="KW-0961">Cell wall biogenesis/degradation</keyword>
<evidence type="ECO:0000256" key="2">
    <source>
        <dbReference type="HAMAP-Rule" id="MF_02213"/>
    </source>
</evidence>
<evidence type="ECO:0000259" key="3">
    <source>
        <dbReference type="Pfam" id="PF07685"/>
    </source>
</evidence>
<evidence type="ECO:0000313" key="5">
    <source>
        <dbReference type="Proteomes" id="UP000244893"/>
    </source>
</evidence>
<dbReference type="UniPathway" id="UPA00219"/>
<keyword evidence="1 2" id="KW-0315">Glutamine amidotransferase</keyword>